<evidence type="ECO:0000313" key="2">
    <source>
        <dbReference type="EMBL" id="QTD50496.1"/>
    </source>
</evidence>
<protein>
    <submittedName>
        <fullName evidence="2">Uncharacterized protein</fullName>
    </submittedName>
</protein>
<accession>A0A8A4TKL9</accession>
<organism evidence="2 3">
    <name type="scientific">Sulfidibacter corallicola</name>
    <dbReference type="NCBI Taxonomy" id="2818388"/>
    <lineage>
        <taxon>Bacteria</taxon>
        <taxon>Pseudomonadati</taxon>
        <taxon>Acidobacteriota</taxon>
        <taxon>Holophagae</taxon>
        <taxon>Acanthopleuribacterales</taxon>
        <taxon>Acanthopleuribacteraceae</taxon>
        <taxon>Sulfidibacter</taxon>
    </lineage>
</organism>
<dbReference type="EMBL" id="CP071793">
    <property type="protein sequence ID" value="QTD50496.1"/>
    <property type="molecule type" value="Genomic_DNA"/>
</dbReference>
<reference evidence="2" key="1">
    <citation type="submission" date="2021-03" db="EMBL/GenBank/DDBJ databases">
        <title>Acanthopleuribacteraceae sp. M133.</title>
        <authorList>
            <person name="Wang G."/>
        </authorList>
    </citation>
    <scope>NUCLEOTIDE SEQUENCE</scope>
    <source>
        <strain evidence="2">M133</strain>
    </source>
</reference>
<sequence>MATRLGIYELLTPQFLLGFTFIEEVDRYLSVLGVDTLHTAFDDTTIVYSGTMSFGGELGNLPKLSYRAPGGALIEAEDSELAFRLTVPRNPASNDFQTAMTWLNTNAGGIGLEDTDIAVNLTQLMQVMGGQAAAAPNTTDAYSHGFRLELMVSTLSFELGESWLPGKFEDHRLVADNSHPAQKVRFILPKMIIEYEQGPDLSTGPPDIRLKSWGHAGFDGPADPAMGELIRMEPEIAVHESGRFGFGIGQVILDLSQDATPPEILAHFGTDEAWTGLYIENVRVYYADEGKDFAFTIGVNDVLISFDGEVSLEAFVHLLGNELDFRFDVLFFHGATPIGYPSGQASETKSQVVAGNAVVPDNAHVQLSITGGIPEFTPDFKYIADGNTIDLNSSWNTTLQRMQLPPGLPPSGLLEISLSDDHPNGAQTVYRKIELVLTKPGSQVIPGATRPATAVWTQTSNDPVHRVDHVGSRGYVEMFHITSLNNPLTEGGTVEVLDLTNNNTETRTLAGNDFTITTPKNANFQVTVNLNQAASSQDLTEYFDLRFLYDRPHGTEWEGIKQDYVTNFEHAPHKRDPEYLKSEVPEPARGIGPANPSDSDALVGTKAVHAWLKHRLKVGPGNEKHIQVTAYASYERHDDADVVDYNKRLAIRRLKTAYAVIDDYNARVQNGEYGPGEAEVVIDNRVANPETASDLELKDVVFGQEKAQKGDIIHGDDPGKVETDPRDYPPGSIKGQERYRNVYDRVAVLEGLVAAQVNPAQITGTLTRGEDVVPQIPVLPPPPPFPPARKKPDFFRRVSLRIRIERNVLTLVEVSGEVNFETAMERSMRNGIDPNMQALRQNPDDGAVEFLLSVGFDTATRFLTENLQLHAAQGDTDGIVPPLSSVDGSNTTYNTLGSMMILGPILSEVTGASGSDDPADWGAMAVSWGVPAAIGALGVVKVLRILLYGGELKARQYVPQQGNAQQSDLALLFDYAVEFHLDLLGIVSTTKPLRVRYKSVGFNMHTAIDTNDETVFQPIFDPSKGYEIDLGDPSLLSPPGPLGDLIRVAAARIARYNPLTLEFELAVNLDLGVITIDRFKVKWPISPLGVPTILPAGVKVDLPATLQGSGHLHIGDNGFAGALDVTLVPIKVRIAAALRVERFDDLTAVLATLTVQFPSPIVLGATGLGIYGFSGLFAMHFKRIEQAPQPQDPVGPALGWLIRADGDPTKIVDGNGQDLWAPEADRWSFGIGVILGTLDGGYLDNLQGMFMLELPGPRILICVKMRLLDMLPEMSETTELNMGLLGILDLDFNLGRITIGVLLDFGADELLRITIPVELFFNLKDASDWHLYIGTHLSPASATILGIVRGSGYFMIAGNGIQDWPAGYDHDLGGLSVAGGVAVSLIFGSKDWGLYLEVSVRFDVGVAFSPFFMAGLFMFRGELVLWIISIEVSAELFMRLPPVYAEGEVCGKVDFFFFEIEGCVSVTLGDPGAVEDLPDMVTNAFLQSYAPVIASGQGDRPIDGSLGDALAGNALGTFTGQLIEVPINAIPVLQMTASPLVGASSENWSHDDAPVTTFTEAIKIAPGMSDATGLVIRGEKRYRFRLTKLELHVKPPGESWQPAVFDETPPSVWRLDHDGGNENGNAKIDLALGTRIPTTASYALERSTELTTNVTRTWSRICDIVAQPTRVLWTFCKVPLGTSGHGWHLTGKALPDPPGTLRESGPNLKITIEEPEFSDDEKKLIDIARELGDPFLAPAMVLGEENVETPCFRALHIPRILKHKTTSIDFEPPSDYQEQLDRLLDRTWIRIHTGSCRQVRLRLAASRFWRKGMFEIRQLDAQKNPIVTIPLTQVAQHVLTLSDLPATWSEPTLPWDEDVIPVEQYLSHGEPEYIQLEQLFVELEPKEACVTLELRVLPHRAFFNQPYTLLLGDVETYTLEEEMQSQFTSDKQVDKQKVVTEFLEEGDDVMLLRPNCEYALEVAYKAYLGDDNQQEKDFSKFFHFKTQDKAPYHLDSHVLGTAPFHNEAWHFYGDPIVIAFNDQTALPLFKAYNVKLKYVVKGADGKSVMPPLFDLANQPIEMLATDGGPNDIAPLSGDQEGAFASPYAETLGELAEVLPCISTDGADTTQTYLKIAAELKPLMDYTFDILPEPDDPNLPMALEPPPAAAQVPPGQPVSGDAEVPFFRRRFRTSRYADLDELAADVATTQLNHRQLTANISLGGSGAVADETLTEALMNAGEDALDAPSRNRLVLYWVPHGSGFRPHAVLIETLEPVWRERQEPKLEVVKDAVVSGQLVASDPNFKVVKVKTVADLELDHPDNMVARFLYANGGTRTLVIFDTTNPAVWPQEANQPVVAEIQVRRHGSPIYQNITSQVATLYRVPLPLDPPWDQEDEDAFI</sequence>
<dbReference type="Proteomes" id="UP000663929">
    <property type="component" value="Chromosome"/>
</dbReference>
<dbReference type="RefSeq" id="WP_237380247.1">
    <property type="nucleotide sequence ID" value="NZ_CP071793.1"/>
</dbReference>
<proteinExistence type="predicted"/>
<name>A0A8A4TKL9_SULCO</name>
<feature type="compositionally biased region" description="Basic and acidic residues" evidence="1">
    <location>
        <begin position="711"/>
        <end position="727"/>
    </location>
</feature>
<keyword evidence="3" id="KW-1185">Reference proteome</keyword>
<evidence type="ECO:0000256" key="1">
    <source>
        <dbReference type="SAM" id="MobiDB-lite"/>
    </source>
</evidence>
<evidence type="ECO:0000313" key="3">
    <source>
        <dbReference type="Proteomes" id="UP000663929"/>
    </source>
</evidence>
<gene>
    <name evidence="2" type="ORF">J3U87_33345</name>
</gene>
<feature type="region of interest" description="Disordered" evidence="1">
    <location>
        <begin position="711"/>
        <end position="735"/>
    </location>
</feature>
<dbReference type="KEGG" id="scor:J3U87_33345"/>